<dbReference type="AlphaFoldDB" id="A0A2B4R960"/>
<reference evidence="3" key="1">
    <citation type="journal article" date="2017" name="bioRxiv">
        <title>Comparative analysis of the genomes of Stylophora pistillata and Acropora digitifera provides evidence for extensive differences between species of corals.</title>
        <authorList>
            <person name="Voolstra C.R."/>
            <person name="Li Y."/>
            <person name="Liew Y.J."/>
            <person name="Baumgarten S."/>
            <person name="Zoccola D."/>
            <person name="Flot J.-F."/>
            <person name="Tambutte S."/>
            <person name="Allemand D."/>
            <person name="Aranda M."/>
        </authorList>
    </citation>
    <scope>NUCLEOTIDE SEQUENCE [LARGE SCALE GENOMIC DNA]</scope>
</reference>
<sequence>MSSMTGEGSRRGKQPGRPAGQRKTGKTQTNAPLIDPNGKRAKSKKPSNNHTEVKRKKKKQKAASAGLPSLPESITNTLPSLCKIFKKPQRQQGTSTPSREFRKHYMCQTWDDNYVQISPLHDIMEEEEEEEEDDEF</sequence>
<organism evidence="2 3">
    <name type="scientific">Stylophora pistillata</name>
    <name type="common">Smooth cauliflower coral</name>
    <dbReference type="NCBI Taxonomy" id="50429"/>
    <lineage>
        <taxon>Eukaryota</taxon>
        <taxon>Metazoa</taxon>
        <taxon>Cnidaria</taxon>
        <taxon>Anthozoa</taxon>
        <taxon>Hexacorallia</taxon>
        <taxon>Scleractinia</taxon>
        <taxon>Astrocoeniina</taxon>
        <taxon>Pocilloporidae</taxon>
        <taxon>Stylophora</taxon>
    </lineage>
</organism>
<protein>
    <submittedName>
        <fullName evidence="2">Uncharacterized protein</fullName>
    </submittedName>
</protein>
<dbReference type="OrthoDB" id="10609657at2759"/>
<evidence type="ECO:0000313" key="2">
    <source>
        <dbReference type="EMBL" id="PFX14884.1"/>
    </source>
</evidence>
<dbReference type="EMBL" id="LSMT01000715">
    <property type="protein sequence ID" value="PFX14884.1"/>
    <property type="molecule type" value="Genomic_DNA"/>
</dbReference>
<accession>A0A2B4R960</accession>
<gene>
    <name evidence="2" type="ORF">AWC38_SpisGene20926</name>
</gene>
<name>A0A2B4R960_STYPI</name>
<evidence type="ECO:0000256" key="1">
    <source>
        <dbReference type="SAM" id="MobiDB-lite"/>
    </source>
</evidence>
<dbReference type="Proteomes" id="UP000225706">
    <property type="component" value="Unassembled WGS sequence"/>
</dbReference>
<feature type="compositionally biased region" description="Basic residues" evidence="1">
    <location>
        <begin position="39"/>
        <end position="61"/>
    </location>
</feature>
<proteinExistence type="predicted"/>
<evidence type="ECO:0000313" key="3">
    <source>
        <dbReference type="Proteomes" id="UP000225706"/>
    </source>
</evidence>
<comment type="caution">
    <text evidence="2">The sequence shown here is derived from an EMBL/GenBank/DDBJ whole genome shotgun (WGS) entry which is preliminary data.</text>
</comment>
<feature type="region of interest" description="Disordered" evidence="1">
    <location>
        <begin position="1"/>
        <end position="75"/>
    </location>
</feature>
<keyword evidence="3" id="KW-1185">Reference proteome</keyword>